<dbReference type="InterPro" id="IPR036236">
    <property type="entry name" value="Znf_C2H2_sf"/>
</dbReference>
<feature type="domain" description="C2H2-type" evidence="14">
    <location>
        <begin position="180"/>
        <end position="209"/>
    </location>
</feature>
<dbReference type="OrthoDB" id="4748970at2759"/>
<feature type="region of interest" description="Disordered" evidence="13">
    <location>
        <begin position="86"/>
        <end position="131"/>
    </location>
</feature>
<proteinExistence type="inferred from homology"/>
<sequence>MDDINFAAQCLLEMSHSKDHLNLRPLDLSKNIFREVVFVNPGPAVIVEQIPLVSPTYVKEEPVTGSTESSSYMVARILTDLTRIKQEPVPEVPSDNEGNLTIDEDTDKEIKTPAQQTTEKPATPTETTKIDSVTPPKVLKSVAVTPTKVSKGDGVTPSKKVGVARVQGTPRLGAQVRKTHKCSYDGCHKVYGKSSHLKAHLRTHTGRFGVRFKTSSRYVLKQFCYYPDIFSIGASSPK</sequence>
<evidence type="ECO:0000259" key="14">
    <source>
        <dbReference type="PROSITE" id="PS50157"/>
    </source>
</evidence>
<evidence type="ECO:0000256" key="2">
    <source>
        <dbReference type="ARBA" id="ARBA00004123"/>
    </source>
</evidence>
<dbReference type="FunFam" id="3.30.160.60:FF:000226">
    <property type="entry name" value="Zinc finger protein 236 variant"/>
    <property type="match status" value="1"/>
</dbReference>
<evidence type="ECO:0000256" key="10">
    <source>
        <dbReference type="ARBA" id="ARBA00023163"/>
    </source>
</evidence>
<protein>
    <recommendedName>
        <fullName evidence="14">C2H2-type domain-containing protein</fullName>
    </recommendedName>
</protein>
<evidence type="ECO:0000256" key="13">
    <source>
        <dbReference type="SAM" id="MobiDB-lite"/>
    </source>
</evidence>
<evidence type="ECO:0000256" key="9">
    <source>
        <dbReference type="ARBA" id="ARBA00023125"/>
    </source>
</evidence>
<keyword evidence="9" id="KW-0238">DNA-binding</keyword>
<evidence type="ECO:0000256" key="11">
    <source>
        <dbReference type="ARBA" id="ARBA00023242"/>
    </source>
</evidence>
<keyword evidence="4" id="KW-0479">Metal-binding</keyword>
<dbReference type="GO" id="GO:0008270">
    <property type="term" value="F:zinc ion binding"/>
    <property type="evidence" value="ECO:0007669"/>
    <property type="project" value="UniProtKB-KW"/>
</dbReference>
<dbReference type="AlphaFoldDB" id="A0A9P0D4V8"/>
<dbReference type="GO" id="GO:0000978">
    <property type="term" value="F:RNA polymerase II cis-regulatory region sequence-specific DNA binding"/>
    <property type="evidence" value="ECO:0007669"/>
    <property type="project" value="TreeGrafter"/>
</dbReference>
<dbReference type="EMBL" id="OV651818">
    <property type="protein sequence ID" value="CAH1112336.1"/>
    <property type="molecule type" value="Genomic_DNA"/>
</dbReference>
<keyword evidence="16" id="KW-1185">Reference proteome</keyword>
<evidence type="ECO:0000313" key="15">
    <source>
        <dbReference type="EMBL" id="CAH1112336.1"/>
    </source>
</evidence>
<dbReference type="PANTHER" id="PTHR23235:SF174">
    <property type="entry name" value="CABUT, ISOFORM A"/>
    <property type="match status" value="1"/>
</dbReference>
<evidence type="ECO:0000313" key="16">
    <source>
        <dbReference type="Proteomes" id="UP001153636"/>
    </source>
</evidence>
<comment type="similarity">
    <text evidence="3">Belongs to the krueppel C2H2-type zinc-finger protein family.</text>
</comment>
<evidence type="ECO:0000256" key="1">
    <source>
        <dbReference type="ARBA" id="ARBA00003767"/>
    </source>
</evidence>
<comment type="subcellular location">
    <subcellularLocation>
        <location evidence="2">Nucleus</location>
    </subcellularLocation>
</comment>
<dbReference type="PANTHER" id="PTHR23235">
    <property type="entry name" value="KRUEPPEL-LIKE TRANSCRIPTION FACTOR"/>
    <property type="match status" value="1"/>
</dbReference>
<comment type="function">
    <text evidence="1">May be involved in transcriptional regulation.</text>
</comment>
<dbReference type="PROSITE" id="PS50157">
    <property type="entry name" value="ZINC_FINGER_C2H2_2"/>
    <property type="match status" value="1"/>
</dbReference>
<evidence type="ECO:0000256" key="6">
    <source>
        <dbReference type="ARBA" id="ARBA00022771"/>
    </source>
</evidence>
<keyword evidence="8" id="KW-0805">Transcription regulation</keyword>
<evidence type="ECO:0000256" key="12">
    <source>
        <dbReference type="PROSITE-ProRule" id="PRU00042"/>
    </source>
</evidence>
<feature type="compositionally biased region" description="Low complexity" evidence="13">
    <location>
        <begin position="112"/>
        <end position="127"/>
    </location>
</feature>
<dbReference type="InterPro" id="IPR013087">
    <property type="entry name" value="Znf_C2H2_type"/>
</dbReference>
<evidence type="ECO:0000256" key="7">
    <source>
        <dbReference type="ARBA" id="ARBA00022833"/>
    </source>
</evidence>
<evidence type="ECO:0000256" key="8">
    <source>
        <dbReference type="ARBA" id="ARBA00023015"/>
    </source>
</evidence>
<dbReference type="GO" id="GO:0000981">
    <property type="term" value="F:DNA-binding transcription factor activity, RNA polymerase II-specific"/>
    <property type="evidence" value="ECO:0007669"/>
    <property type="project" value="TreeGrafter"/>
</dbReference>
<dbReference type="PROSITE" id="PS00028">
    <property type="entry name" value="ZINC_FINGER_C2H2_1"/>
    <property type="match status" value="1"/>
</dbReference>
<evidence type="ECO:0000256" key="4">
    <source>
        <dbReference type="ARBA" id="ARBA00022723"/>
    </source>
</evidence>
<dbReference type="SUPFAM" id="SSF57667">
    <property type="entry name" value="beta-beta-alpha zinc fingers"/>
    <property type="match status" value="1"/>
</dbReference>
<dbReference type="GO" id="GO:0005634">
    <property type="term" value="C:nucleus"/>
    <property type="evidence" value="ECO:0007669"/>
    <property type="project" value="UniProtKB-SubCell"/>
</dbReference>
<keyword evidence="6 12" id="KW-0863">Zinc-finger</keyword>
<gene>
    <name evidence="15" type="ORF">PSYICH_LOCUS12332</name>
</gene>
<evidence type="ECO:0000256" key="5">
    <source>
        <dbReference type="ARBA" id="ARBA00022737"/>
    </source>
</evidence>
<accession>A0A9P0D4V8</accession>
<keyword evidence="10" id="KW-0804">Transcription</keyword>
<name>A0A9P0D4V8_9CUCU</name>
<dbReference type="Proteomes" id="UP001153636">
    <property type="component" value="Chromosome 6"/>
</dbReference>
<evidence type="ECO:0000256" key="3">
    <source>
        <dbReference type="ARBA" id="ARBA00006991"/>
    </source>
</evidence>
<keyword evidence="5" id="KW-0677">Repeat</keyword>
<organism evidence="15 16">
    <name type="scientific">Psylliodes chrysocephalus</name>
    <dbReference type="NCBI Taxonomy" id="3402493"/>
    <lineage>
        <taxon>Eukaryota</taxon>
        <taxon>Metazoa</taxon>
        <taxon>Ecdysozoa</taxon>
        <taxon>Arthropoda</taxon>
        <taxon>Hexapoda</taxon>
        <taxon>Insecta</taxon>
        <taxon>Pterygota</taxon>
        <taxon>Neoptera</taxon>
        <taxon>Endopterygota</taxon>
        <taxon>Coleoptera</taxon>
        <taxon>Polyphaga</taxon>
        <taxon>Cucujiformia</taxon>
        <taxon>Chrysomeloidea</taxon>
        <taxon>Chrysomelidae</taxon>
        <taxon>Galerucinae</taxon>
        <taxon>Alticini</taxon>
        <taxon>Psylliodes</taxon>
    </lineage>
</organism>
<reference evidence="15" key="1">
    <citation type="submission" date="2022-01" db="EMBL/GenBank/DDBJ databases">
        <authorList>
            <person name="King R."/>
        </authorList>
    </citation>
    <scope>NUCLEOTIDE SEQUENCE</scope>
</reference>
<keyword evidence="7" id="KW-0862">Zinc</keyword>
<dbReference type="Gene3D" id="3.30.160.60">
    <property type="entry name" value="Classic Zinc Finger"/>
    <property type="match status" value="1"/>
</dbReference>
<keyword evidence="11" id="KW-0539">Nucleus</keyword>